<dbReference type="InterPro" id="IPR051861">
    <property type="entry name" value="NET_actin-binding_domain"/>
</dbReference>
<dbReference type="AlphaFoldDB" id="A0A6A3BWY7"/>
<protein>
    <submittedName>
        <fullName evidence="2">Uncharacterized protein</fullName>
    </submittedName>
</protein>
<keyword evidence="1" id="KW-0175">Coiled coil</keyword>
<organism evidence="2">
    <name type="scientific">Hibiscus syriacus</name>
    <name type="common">Rose of Sharon</name>
    <dbReference type="NCBI Taxonomy" id="106335"/>
    <lineage>
        <taxon>Eukaryota</taxon>
        <taxon>Viridiplantae</taxon>
        <taxon>Streptophyta</taxon>
        <taxon>Embryophyta</taxon>
        <taxon>Tracheophyta</taxon>
        <taxon>Spermatophyta</taxon>
        <taxon>Magnoliopsida</taxon>
        <taxon>eudicotyledons</taxon>
        <taxon>Gunneridae</taxon>
        <taxon>Pentapetalae</taxon>
        <taxon>rosids</taxon>
        <taxon>malvids</taxon>
        <taxon>Malvales</taxon>
        <taxon>Malvaceae</taxon>
        <taxon>Malvoideae</taxon>
        <taxon>Hibiscus</taxon>
    </lineage>
</organism>
<name>A0A6A3BWY7_HIBSY</name>
<reference evidence="2" key="1">
    <citation type="submission" date="2019-09" db="EMBL/GenBank/DDBJ databases">
        <title>Draft genome information of white flower Hibiscus syriacus.</title>
        <authorList>
            <person name="Kim Y.-M."/>
        </authorList>
    </citation>
    <scope>NUCLEOTIDE SEQUENCE [LARGE SCALE GENOMIC DNA]</scope>
    <source>
        <strain evidence="2">YM2019G1</strain>
        <tissue evidence="2">Leaf</tissue>
    </source>
</reference>
<feature type="coiled-coil region" evidence="1">
    <location>
        <begin position="210"/>
        <end position="272"/>
    </location>
</feature>
<dbReference type="EMBL" id="VEPZ02000724">
    <property type="protein sequence ID" value="KAE8720431.1"/>
    <property type="molecule type" value="Genomic_DNA"/>
</dbReference>
<accession>A0A6A3BWY7</accession>
<dbReference type="PANTHER" id="PTHR32258">
    <property type="entry name" value="PROTEIN NETWORKED 4A"/>
    <property type="match status" value="1"/>
</dbReference>
<feature type="coiled-coil region" evidence="1">
    <location>
        <begin position="34"/>
        <end position="79"/>
    </location>
</feature>
<sequence length="328" mass="36845">MKLDANPGTDSHTDNCQQTNVVQYASVPDGFSDLQNIDTRIKAIEKAVLEMEKLATMESLNLNSKLETATRQIEELRCEGLGNSVKTPRATPEITEEDNGMMTKDIMLDRISECSSHGLSRREPAEVDDQILELWEGSDCDGNVDLNVDKAQKIVNGPTEYQRIGKVKAHKGNHPSTKSLVKELSVDKEKSKRFTEPDQERNKRKILERLDSDAQKLANLQITVKDLKKKVEITGKGHKGKGIEYGTVKEQLEEAEEAITKLFDVNQKLITQAGDGSWSHLDGKSALELDESGSFGRQRISEQARKGSEKIERLQLEPLRCRKYSFSF</sequence>
<dbReference type="PANTHER" id="PTHR32258:SF32">
    <property type="entry name" value="PROTEIN NETWORKED 1D"/>
    <property type="match status" value="1"/>
</dbReference>
<comment type="caution">
    <text evidence="2">The sequence shown here is derived from an EMBL/GenBank/DDBJ whole genome shotgun (WGS) entry which is preliminary data.</text>
</comment>
<evidence type="ECO:0000313" key="2">
    <source>
        <dbReference type="EMBL" id="KAE8720431.1"/>
    </source>
</evidence>
<dbReference type="GO" id="GO:0005886">
    <property type="term" value="C:plasma membrane"/>
    <property type="evidence" value="ECO:0007669"/>
    <property type="project" value="TreeGrafter"/>
</dbReference>
<dbReference type="GO" id="GO:0051015">
    <property type="term" value="F:actin filament binding"/>
    <property type="evidence" value="ECO:0007669"/>
    <property type="project" value="TreeGrafter"/>
</dbReference>
<proteinExistence type="predicted"/>
<evidence type="ECO:0000256" key="1">
    <source>
        <dbReference type="SAM" id="Coils"/>
    </source>
</evidence>
<gene>
    <name evidence="2" type="ORF">F3Y22_tig00019690pilonHSYRG00002</name>
</gene>